<gene>
    <name evidence="2" type="ORF">MiSe_22890</name>
</gene>
<proteinExistence type="predicted"/>
<organism evidence="2 3">
    <name type="scientific">Microseira wollei NIES-4236</name>
    <dbReference type="NCBI Taxonomy" id="2530354"/>
    <lineage>
        <taxon>Bacteria</taxon>
        <taxon>Bacillati</taxon>
        <taxon>Cyanobacteriota</taxon>
        <taxon>Cyanophyceae</taxon>
        <taxon>Oscillatoriophycideae</taxon>
        <taxon>Aerosakkonematales</taxon>
        <taxon>Aerosakkonemataceae</taxon>
        <taxon>Microseira</taxon>
    </lineage>
</organism>
<dbReference type="CDD" id="cd02440">
    <property type="entry name" value="AdoMet_MTases"/>
    <property type="match status" value="1"/>
</dbReference>
<accession>A0AAV3X883</accession>
<dbReference type="AlphaFoldDB" id="A0AAV3X883"/>
<evidence type="ECO:0000313" key="3">
    <source>
        <dbReference type="Proteomes" id="UP001050975"/>
    </source>
</evidence>
<evidence type="ECO:0000313" key="2">
    <source>
        <dbReference type="EMBL" id="GET37536.1"/>
    </source>
</evidence>
<feature type="domain" description="Methyltransferase type 11" evidence="1">
    <location>
        <begin position="50"/>
        <end position="141"/>
    </location>
</feature>
<dbReference type="InterPro" id="IPR029063">
    <property type="entry name" value="SAM-dependent_MTases_sf"/>
</dbReference>
<dbReference type="GO" id="GO:0032259">
    <property type="term" value="P:methylation"/>
    <property type="evidence" value="ECO:0007669"/>
    <property type="project" value="UniProtKB-KW"/>
</dbReference>
<evidence type="ECO:0000259" key="1">
    <source>
        <dbReference type="Pfam" id="PF08241"/>
    </source>
</evidence>
<reference evidence="2" key="1">
    <citation type="submission" date="2019-10" db="EMBL/GenBank/DDBJ databases">
        <title>Draft genome sequece of Microseira wollei NIES-4236.</title>
        <authorList>
            <person name="Yamaguchi H."/>
            <person name="Suzuki S."/>
            <person name="Kawachi M."/>
        </authorList>
    </citation>
    <scope>NUCLEOTIDE SEQUENCE</scope>
    <source>
        <strain evidence="2">NIES-4236</strain>
    </source>
</reference>
<dbReference type="PANTHER" id="PTHR43591">
    <property type="entry name" value="METHYLTRANSFERASE"/>
    <property type="match status" value="1"/>
</dbReference>
<dbReference type="InterPro" id="IPR013216">
    <property type="entry name" value="Methyltransf_11"/>
</dbReference>
<dbReference type="GO" id="GO:0008757">
    <property type="term" value="F:S-adenosylmethionine-dependent methyltransferase activity"/>
    <property type="evidence" value="ECO:0007669"/>
    <property type="project" value="InterPro"/>
</dbReference>
<dbReference type="EMBL" id="BLAY01000030">
    <property type="protein sequence ID" value="GET37536.1"/>
    <property type="molecule type" value="Genomic_DNA"/>
</dbReference>
<dbReference type="PANTHER" id="PTHR43591:SF24">
    <property type="entry name" value="2-METHOXY-6-POLYPRENYL-1,4-BENZOQUINOL METHYLASE, MITOCHONDRIAL"/>
    <property type="match status" value="1"/>
</dbReference>
<comment type="caution">
    <text evidence="2">The sequence shown here is derived from an EMBL/GenBank/DDBJ whole genome shotgun (WGS) entry which is preliminary data.</text>
</comment>
<dbReference type="RefSeq" id="WP_226579320.1">
    <property type="nucleotide sequence ID" value="NZ_BLAY01000030.1"/>
</dbReference>
<dbReference type="Pfam" id="PF08241">
    <property type="entry name" value="Methyltransf_11"/>
    <property type="match status" value="1"/>
</dbReference>
<dbReference type="Gene3D" id="3.40.50.150">
    <property type="entry name" value="Vaccinia Virus protein VP39"/>
    <property type="match status" value="1"/>
</dbReference>
<keyword evidence="2" id="KW-0808">Transferase</keyword>
<dbReference type="Proteomes" id="UP001050975">
    <property type="component" value="Unassembled WGS sequence"/>
</dbReference>
<protein>
    <submittedName>
        <fullName evidence="2">Methyltransferase type 11</fullName>
    </submittedName>
</protein>
<keyword evidence="3" id="KW-1185">Reference proteome</keyword>
<dbReference type="GO" id="GO:0008425">
    <property type="term" value="F:2-methoxy-6-polyprenyl-1,4-benzoquinol methyltransferase activity"/>
    <property type="evidence" value="ECO:0007669"/>
    <property type="project" value="TreeGrafter"/>
</dbReference>
<dbReference type="SUPFAM" id="SSF53335">
    <property type="entry name" value="S-adenosyl-L-methionine-dependent methyltransferases"/>
    <property type="match status" value="1"/>
</dbReference>
<sequence length="271" mass="30173">MEKLAEFREFEYQGWQQSADEYHYSFGSLTLQMIEPLLNAVNAQPGIKLLDVATGPGYVAAQAAQRQCQVTGLDFSEAMLAKAREINPDLNWVQGDAESLPFEAGEFEAIAMNFGILHLAEPQKAINEAFRVLRGGGKFAFTVWDVMEKSIGFQLIYQAIQTYGDPDVPMPPGPPFFYFSQPENSINALENAGFTNPLVEQIPLIWELESAEHFFAAFYKGTARTGGLLRRQPEKNLENIRAAISETTLPYLKDNKLVVPMSALVVSAEKL</sequence>
<keyword evidence="2" id="KW-0489">Methyltransferase</keyword>
<name>A0AAV3X883_9CYAN</name>